<dbReference type="AlphaFoldDB" id="A0A8H3ELF3"/>
<organism evidence="2 3">
    <name type="scientific">Alectoria fallacina</name>
    <dbReference type="NCBI Taxonomy" id="1903189"/>
    <lineage>
        <taxon>Eukaryota</taxon>
        <taxon>Fungi</taxon>
        <taxon>Dikarya</taxon>
        <taxon>Ascomycota</taxon>
        <taxon>Pezizomycotina</taxon>
        <taxon>Lecanoromycetes</taxon>
        <taxon>OSLEUM clade</taxon>
        <taxon>Lecanoromycetidae</taxon>
        <taxon>Lecanorales</taxon>
        <taxon>Lecanorineae</taxon>
        <taxon>Parmeliaceae</taxon>
        <taxon>Alectoria</taxon>
    </lineage>
</organism>
<sequence>MSSIPLQTFDGHLDEHQQDHLLGTSVKSESASTSTTKLVHNAPKNSKTVFQTSRLTALSRSWVHAIPLSITLAILSLNILDNYWSDLGAPHQNAKLQAFQFAAKGHEISMGLSLSTIVMDRIRHGLSVSGGVPLGLLPAGYQLSSIGYLVGAEFWGGVLARPTLRWLPLTALIAFAFTLSIAAGPSSAIVLIPRLDFWDLPQSFFNTPDHKMNPTYILNTQPVFWPQQIRAEDVDPSCVGEYHTTFVGCPDSGFDTMVNWIQGHVDQGLAANISILDNNMARWLSTSPSSEDTADDNGWTITSTIGAREAEAIANYWEYVRTYSPNVASLSHPLLTPTLEGNTAFKKPAVQVQCSAYYDAENIDTIQFPHSVLHSPPLDDYEDEPWAIPVNFSSYIHDAEGLDPDFSETWQGQNISDVIYFQFIDLSNITTATVLGALAAFPTRNGSTVIMPCTIDAHWAPVSLHIDPSSNANIFQDTPDPSTLVTQDSASYNGSQMVRIGIDTSWADLLDPPTTSTTGGTLTNTTAVRALIKGYGSTYQTNATSATRFFISGSQTSNQTDGQTSADDQTTIPWRISTLIGMYITEGLAGIHQADPSIVYHNFVNDPYVLRLNNLYKGHYNWTGAPNGSISFNDYEHLFQQYLSSTNHTKVNWNTQRYGYGWGFRGTPIILATAVLLAQALLALVHTVITVFNGWTSNNWDTMGKMLVLALNSAAQDGSRNCASAGSEVWGNIVNVRECTDAPPTPPELIIVEDGELKGTRSMKTPMTRKGWKKL</sequence>
<name>A0A8H3ELF3_9LECA</name>
<dbReference type="Proteomes" id="UP000664203">
    <property type="component" value="Unassembled WGS sequence"/>
</dbReference>
<reference evidence="2" key="1">
    <citation type="submission" date="2021-03" db="EMBL/GenBank/DDBJ databases">
        <authorList>
            <person name="Tagirdzhanova G."/>
        </authorList>
    </citation>
    <scope>NUCLEOTIDE SEQUENCE</scope>
</reference>
<gene>
    <name evidence="2" type="ORF">ALECFALPRED_003774</name>
</gene>
<feature type="transmembrane region" description="Helical" evidence="1">
    <location>
        <begin position="669"/>
        <end position="695"/>
    </location>
</feature>
<dbReference type="OrthoDB" id="5342924at2759"/>
<dbReference type="EMBL" id="CAJPDR010000023">
    <property type="protein sequence ID" value="CAF9907710.1"/>
    <property type="molecule type" value="Genomic_DNA"/>
</dbReference>
<keyword evidence="3" id="KW-1185">Reference proteome</keyword>
<keyword evidence="1" id="KW-1133">Transmembrane helix</keyword>
<evidence type="ECO:0000313" key="3">
    <source>
        <dbReference type="Proteomes" id="UP000664203"/>
    </source>
</evidence>
<keyword evidence="1" id="KW-0812">Transmembrane</keyword>
<protein>
    <submittedName>
        <fullName evidence="2">Uncharacterized protein</fullName>
    </submittedName>
</protein>
<evidence type="ECO:0000256" key="1">
    <source>
        <dbReference type="SAM" id="Phobius"/>
    </source>
</evidence>
<accession>A0A8H3ELF3</accession>
<proteinExistence type="predicted"/>
<evidence type="ECO:0000313" key="2">
    <source>
        <dbReference type="EMBL" id="CAF9907710.1"/>
    </source>
</evidence>
<comment type="caution">
    <text evidence="2">The sequence shown here is derived from an EMBL/GenBank/DDBJ whole genome shotgun (WGS) entry which is preliminary data.</text>
</comment>
<keyword evidence="1" id="KW-0472">Membrane</keyword>